<keyword evidence="6" id="KW-0472">Membrane</keyword>
<comment type="subcellular location">
    <subcellularLocation>
        <location evidence="1">Membrane</location>
        <topology evidence="1">Multi-pass membrane protein</topology>
    </subcellularLocation>
</comment>
<keyword evidence="7" id="KW-0325">Glycoprotein</keyword>
<protein>
    <submittedName>
        <fullName evidence="10">Uncharacterized protein</fullName>
    </submittedName>
</protein>
<evidence type="ECO:0000313" key="10">
    <source>
        <dbReference type="EMBL" id="CAD5123653.1"/>
    </source>
</evidence>
<dbReference type="InterPro" id="IPR052447">
    <property type="entry name" value="Dermatan-Sulfate_Isomerase"/>
</dbReference>
<feature type="signal peptide" evidence="9">
    <location>
        <begin position="1"/>
        <end position="22"/>
    </location>
</feature>
<proteinExistence type="inferred from homology"/>
<dbReference type="InterPro" id="IPR008929">
    <property type="entry name" value="Chondroitin_lyas"/>
</dbReference>
<evidence type="ECO:0000256" key="4">
    <source>
        <dbReference type="ARBA" id="ARBA00022729"/>
    </source>
</evidence>
<sequence>MMRRWLVTYLALSAMLLDYMSTSKVNGEKREHTYPKKPLNAKRLHKVHRYERHEHNISSRTLNRKGFNHPLLLFDSKHLKNIKQNWFTLSPNILSQIEYIFNRDKSFAVPKDNKIFLTKHGISLGSNLPLITLYCRISNDKKCKKKIIKIMDKVLKQKSWNNERYTSDTVLSSMITGFTVSLDIIMESLSQTRINNYFKKLTFETNRLYKNSKKNWWGKNHLHETSVNNHLAMFISGVLCKTHGVKASNDWINSGGQFLDNLLHTVNEVKDGSFPSSIMESQIASLPLMIYANLVDRHYKIPVNSHHWFYGNLVFAMHEILPHFSLPNGPLDSHHRWLFGPEAQLAFLDKYAVKDGRATWILSKIMESPTYKHIIELRKSNSKYPSLFYYLIWRNASLVSRRPRFTSGLFHLPDSGLVRYRDINWDLSLRASRPYGLTIESMINRGLSGIHWSNLMPVDDPPFQAGISLIMKGIPVFTPIPGASFSSLHNTITFRAVRTKWKGCLAPWFGQLGECAERRPLGAKADVLTASRTVDGFTLLAVDAMHSYPTFLKLKSVQRRVLIMGDDMLLIVDHIHANKHTPIDKASSCLINFYFPWKSLKTRTGFSTHYLNTPGGKIFVKVTSLSTNSKHIHTNVINATVKGKNGESIDISTLNVTFNLENDLNTLVYIIGAPGVEISSNQMGMSKQKDSFFLILETQNKARFSYL</sequence>
<dbReference type="Gene3D" id="1.50.10.100">
    <property type="entry name" value="Chondroitin AC/alginate lyase"/>
    <property type="match status" value="1"/>
</dbReference>
<organism evidence="10 11">
    <name type="scientific">Dimorphilus gyrociliatus</name>
    <dbReference type="NCBI Taxonomy" id="2664684"/>
    <lineage>
        <taxon>Eukaryota</taxon>
        <taxon>Metazoa</taxon>
        <taxon>Spiralia</taxon>
        <taxon>Lophotrochozoa</taxon>
        <taxon>Annelida</taxon>
        <taxon>Polychaeta</taxon>
        <taxon>Polychaeta incertae sedis</taxon>
        <taxon>Dinophilidae</taxon>
        <taxon>Dimorphilus</taxon>
    </lineage>
</organism>
<comment type="caution">
    <text evidence="10">The sequence shown here is derived from an EMBL/GenBank/DDBJ whole genome shotgun (WGS) entry which is preliminary data.</text>
</comment>
<dbReference type="Proteomes" id="UP000549394">
    <property type="component" value="Unassembled WGS sequence"/>
</dbReference>
<keyword evidence="11" id="KW-1185">Reference proteome</keyword>
<evidence type="ECO:0000256" key="2">
    <source>
        <dbReference type="ARBA" id="ARBA00006556"/>
    </source>
</evidence>
<dbReference type="OrthoDB" id="5946629at2759"/>
<feature type="chain" id="PRO_5029651294" evidence="9">
    <location>
        <begin position="23"/>
        <end position="707"/>
    </location>
</feature>
<dbReference type="PANTHER" id="PTHR15532">
    <property type="match status" value="1"/>
</dbReference>
<keyword evidence="5" id="KW-1133">Transmembrane helix</keyword>
<evidence type="ECO:0000313" key="11">
    <source>
        <dbReference type="Proteomes" id="UP000549394"/>
    </source>
</evidence>
<evidence type="ECO:0000256" key="1">
    <source>
        <dbReference type="ARBA" id="ARBA00004141"/>
    </source>
</evidence>
<evidence type="ECO:0000256" key="9">
    <source>
        <dbReference type="SAM" id="SignalP"/>
    </source>
</evidence>
<dbReference type="GO" id="GO:0047757">
    <property type="term" value="F:chondroitin-glucuronate 5-epimerase activity"/>
    <property type="evidence" value="ECO:0007669"/>
    <property type="project" value="TreeGrafter"/>
</dbReference>
<accession>A0A7I8W6X0</accession>
<name>A0A7I8W6X0_9ANNE</name>
<reference evidence="10 11" key="1">
    <citation type="submission" date="2020-08" db="EMBL/GenBank/DDBJ databases">
        <authorList>
            <person name="Hejnol A."/>
        </authorList>
    </citation>
    <scope>NUCLEOTIDE SEQUENCE [LARGE SCALE GENOMIC DNA]</scope>
</reference>
<gene>
    <name evidence="10" type="ORF">DGYR_LOCUS11314</name>
</gene>
<dbReference type="EMBL" id="CAJFCJ010000019">
    <property type="protein sequence ID" value="CAD5123653.1"/>
    <property type="molecule type" value="Genomic_DNA"/>
</dbReference>
<evidence type="ECO:0000256" key="7">
    <source>
        <dbReference type="ARBA" id="ARBA00023180"/>
    </source>
</evidence>
<comment type="similarity">
    <text evidence="2">Belongs to the dermatan-sulfate isomerase family.</text>
</comment>
<dbReference type="AlphaFoldDB" id="A0A7I8W6X0"/>
<keyword evidence="4 9" id="KW-0732">Signal</keyword>
<dbReference type="Gene3D" id="2.70.98.70">
    <property type="match status" value="1"/>
</dbReference>
<dbReference type="PANTHER" id="PTHR15532:SF5">
    <property type="entry name" value="SULFOTRANSFERASE DOMAIN-CONTAINING PROTEIN"/>
    <property type="match status" value="1"/>
</dbReference>
<evidence type="ECO:0000256" key="3">
    <source>
        <dbReference type="ARBA" id="ARBA00022692"/>
    </source>
</evidence>
<evidence type="ECO:0000256" key="8">
    <source>
        <dbReference type="ARBA" id="ARBA00023235"/>
    </source>
</evidence>
<dbReference type="GO" id="GO:0016020">
    <property type="term" value="C:membrane"/>
    <property type="evidence" value="ECO:0007669"/>
    <property type="project" value="UniProtKB-SubCell"/>
</dbReference>
<evidence type="ECO:0000256" key="5">
    <source>
        <dbReference type="ARBA" id="ARBA00022989"/>
    </source>
</evidence>
<keyword evidence="3" id="KW-0812">Transmembrane</keyword>
<keyword evidence="8" id="KW-0413">Isomerase</keyword>
<evidence type="ECO:0000256" key="6">
    <source>
        <dbReference type="ARBA" id="ARBA00023136"/>
    </source>
</evidence>